<evidence type="ECO:0000313" key="2">
    <source>
        <dbReference type="Proteomes" id="UP000679126"/>
    </source>
</evidence>
<protein>
    <recommendedName>
        <fullName evidence="3">Co-chaperone HscB C-terminal oligomerisation domain-containing protein</fullName>
    </recommendedName>
</protein>
<dbReference type="EMBL" id="JAGHKP010000003">
    <property type="protein sequence ID" value="MBO9154116.1"/>
    <property type="molecule type" value="Genomic_DNA"/>
</dbReference>
<organism evidence="1 2">
    <name type="scientific">Chitinophaga chungangae</name>
    <dbReference type="NCBI Taxonomy" id="2821488"/>
    <lineage>
        <taxon>Bacteria</taxon>
        <taxon>Pseudomonadati</taxon>
        <taxon>Bacteroidota</taxon>
        <taxon>Chitinophagia</taxon>
        <taxon>Chitinophagales</taxon>
        <taxon>Chitinophagaceae</taxon>
        <taxon>Chitinophaga</taxon>
    </lineage>
</organism>
<gene>
    <name evidence="1" type="ORF">J7I43_17955</name>
</gene>
<comment type="caution">
    <text evidence="1">The sequence shown here is derived from an EMBL/GenBank/DDBJ whole genome shotgun (WGS) entry which is preliminary data.</text>
</comment>
<evidence type="ECO:0000313" key="1">
    <source>
        <dbReference type="EMBL" id="MBO9154116.1"/>
    </source>
</evidence>
<accession>A0ABS3YHF7</accession>
<reference evidence="2" key="1">
    <citation type="submission" date="2021-03" db="EMBL/GenBank/DDBJ databases">
        <title>Assistant Professor.</title>
        <authorList>
            <person name="Huq M.A."/>
        </authorList>
    </citation>
    <scope>NUCLEOTIDE SEQUENCE [LARGE SCALE GENOMIC DNA]</scope>
    <source>
        <strain evidence="2">MAH-28</strain>
    </source>
</reference>
<proteinExistence type="predicted"/>
<name>A0ABS3YHF7_9BACT</name>
<dbReference type="Proteomes" id="UP000679126">
    <property type="component" value="Unassembled WGS sequence"/>
</dbReference>
<dbReference type="RefSeq" id="WP_209147235.1">
    <property type="nucleotide sequence ID" value="NZ_JAGHKP010000003.1"/>
</dbReference>
<sequence length="111" mass="12997">MEYLDQLEGILGEEERYPMPELFKMEMLALGERMLELEMAATPEERAQFESRIRELMGRQFLEVVADIADYARGKATTAQIGLLKGYYVKQKYCLRIMERLSTFASRDQVF</sequence>
<keyword evidence="2" id="KW-1185">Reference proteome</keyword>
<evidence type="ECO:0008006" key="3">
    <source>
        <dbReference type="Google" id="ProtNLM"/>
    </source>
</evidence>